<keyword evidence="1" id="KW-0472">Membrane</keyword>
<keyword evidence="1" id="KW-1133">Transmembrane helix</keyword>
<dbReference type="RefSeq" id="WP_044421257.1">
    <property type="nucleotide sequence ID" value="NZ_JYHK01000017.1"/>
</dbReference>
<dbReference type="AlphaFoldDB" id="A0A0Q0DXU1"/>
<sequence length="1275" mass="142168">MTLALLGWILGILVVLLVLILVVWWLRARNAPAVRSFQHAVRQMEREQGVSDRYQTPWMLMVGDDAHSAQLCASWNLSSVGNPAWFGRWWADPEGAVLVVPQSLFVPDASVKAQGSGWGWGWATLLGLLLRVKGRRALDAVIWNISASDLLDSDQAIALGIAARRRFVDLLQRTGLALPVYVVVNGMDDVPGFQDLIAALPQDARQQMLGWSSPYEPGAVWESRWSDIAVDEVTQALSEAVIQIGALSGQLSADLSFLPERVQALRRNVQMLLEPVFQGNAHSEAMRFRGLYFTARQAGAAEHNSLSALDGPTTQIAFGEALWQRRINAERGLAQPVPRLLQLRRRWQRVTAGLALALGVVWAIGMLWVWHDFSEDADKLSRLVQNTQGGYAVINDETQRLESTRRNVKAFWQMLATAPRWHYASVVFPTSWFSSRNTDMEGVLQHVADTHLRQPLHDLLAAQLRDVQAITDSERRNGVQGDDPSQWSSYLKARELVEKATRLEQMNTLYAAALADQSKPLDEWMQLSNAQLGLNLNLATLPREGFYNRLLAEDESTPGAVDLTVYRKEVSDNFNELMDKWLGQYFRADGFIASAGYLRLHLQRLESSTDTSLEEIERINDLIDDLQTVIDMTNSIWSRGKGQDLVQGYQALLEAVRQSSLLGAPVAQRLETQAAQLQYSFKDQWVSQDAASNSLLTQGANGHLSLQDRVSELRSAIVFLLKRDFVASALLVPDSSVPFSDAALHVDDEGLALALSYYDSYKRYAQEELTKIPVAYRAALLKTAELTTGKSMWLSMGDQAPDALQSDDQPFDIKAAQALAVNKAFQDLKRPQMAISLQNYLNRLALSDIAIATREILEQPLFRDRADINQWEGERNFGLQLLRASDPQDLKRGLDLQFSTISSITEQHAPAVEWLKTQQRNLLMADVEGLARFDAMSENMAQYKAQNPSSSPAAITRLLSHDFNEMDTNTCLGILQSASAPVSTGELTQRWLDLQQAALRRCQSLQQGQATGAWNELAGYFNQYLSGRFPFADSLQASDADPARVQYFLTLIDSRLAQAQEGLKASSVRDRAAASEFLERLRLARPWLGALLIRDKAGLLGADMEVRWRTDRDSERGADQVINWKLIAGNQTISYPGDTPNVLHWTVGQPVSLILRWARDGTQRPVNDPLQPDLRVGGLEAEWQYIGPWSLLRLMSAHVSMQRQPNMDYTEFPLSLEVPVHAPANEGNQTLMFVRLSLMSQGSKAPLSIQPLPTLAPRSPFGSAPRSVAAIEVKP</sequence>
<dbReference type="Proteomes" id="UP000050317">
    <property type="component" value="Unassembled WGS sequence"/>
</dbReference>
<dbReference type="Pfam" id="PF14331">
    <property type="entry name" value="IcmF-related_N"/>
    <property type="match status" value="1"/>
</dbReference>
<gene>
    <name evidence="3" type="ORF">ALO40_00318</name>
</gene>
<dbReference type="EMBL" id="LJRR01000300">
    <property type="protein sequence ID" value="KPZ13221.1"/>
    <property type="molecule type" value="Genomic_DNA"/>
</dbReference>
<proteinExistence type="predicted"/>
<feature type="transmembrane region" description="Helical" evidence="1">
    <location>
        <begin position="6"/>
        <end position="26"/>
    </location>
</feature>
<organism evidence="3 4">
    <name type="scientific">Pseudomonas syringae pv. viburni</name>
    <dbReference type="NCBI Taxonomy" id="251703"/>
    <lineage>
        <taxon>Bacteria</taxon>
        <taxon>Pseudomonadati</taxon>
        <taxon>Pseudomonadota</taxon>
        <taxon>Gammaproteobacteria</taxon>
        <taxon>Pseudomonadales</taxon>
        <taxon>Pseudomonadaceae</taxon>
        <taxon>Pseudomonas</taxon>
    </lineage>
</organism>
<name>A0A0Q0DXU1_9PSED</name>
<evidence type="ECO:0000256" key="1">
    <source>
        <dbReference type="SAM" id="Phobius"/>
    </source>
</evidence>
<dbReference type="PATRIC" id="fig|251703.9.peg.476"/>
<accession>A0A0Q0DXU1</accession>
<dbReference type="InterPro" id="IPR053156">
    <property type="entry name" value="T6SS_TssM-like"/>
</dbReference>
<feature type="transmembrane region" description="Helical" evidence="1">
    <location>
        <begin position="350"/>
        <end position="370"/>
    </location>
</feature>
<keyword evidence="1" id="KW-0812">Transmembrane</keyword>
<reference evidence="3 4" key="1">
    <citation type="submission" date="2015-09" db="EMBL/GenBank/DDBJ databases">
        <title>Genome announcement of multiple Pseudomonas syringae strains.</title>
        <authorList>
            <person name="Thakur S."/>
            <person name="Wang P.W."/>
            <person name="Gong Y."/>
            <person name="Weir B.S."/>
            <person name="Guttman D.S."/>
        </authorList>
    </citation>
    <scope>NUCLEOTIDE SEQUENCE [LARGE SCALE GENOMIC DNA]</scope>
    <source>
        <strain evidence="3 4">ICMP3963</strain>
    </source>
</reference>
<evidence type="ECO:0000313" key="4">
    <source>
        <dbReference type="Proteomes" id="UP000050317"/>
    </source>
</evidence>
<feature type="domain" description="Type VI secretion system component TssM1 N-terminal" evidence="2">
    <location>
        <begin position="121"/>
        <end position="352"/>
    </location>
</feature>
<dbReference type="PANTHER" id="PTHR36153:SF1">
    <property type="entry name" value="TYPE VI SECRETION SYSTEM COMPONENT TSSM1"/>
    <property type="match status" value="1"/>
</dbReference>
<evidence type="ECO:0000313" key="3">
    <source>
        <dbReference type="EMBL" id="KPZ13221.1"/>
    </source>
</evidence>
<dbReference type="PANTHER" id="PTHR36153">
    <property type="entry name" value="INNER MEMBRANE PROTEIN-RELATED"/>
    <property type="match status" value="1"/>
</dbReference>
<protein>
    <submittedName>
        <fullName evidence="3">Type VI secretion protein IcmF</fullName>
    </submittedName>
</protein>
<dbReference type="InterPro" id="IPR025743">
    <property type="entry name" value="TssM1_N"/>
</dbReference>
<comment type="caution">
    <text evidence="3">The sequence shown here is derived from an EMBL/GenBank/DDBJ whole genome shotgun (WGS) entry which is preliminary data.</text>
</comment>
<evidence type="ECO:0000259" key="2">
    <source>
        <dbReference type="Pfam" id="PF14331"/>
    </source>
</evidence>